<feature type="region of interest" description="Disordered" evidence="2">
    <location>
        <begin position="206"/>
        <end position="234"/>
    </location>
</feature>
<dbReference type="STRING" id="1219011.GCA_001895045_00267"/>
<dbReference type="PRINTS" id="PR01438">
    <property type="entry name" value="UNVRSLSTRESS"/>
</dbReference>
<evidence type="ECO:0000256" key="3">
    <source>
        <dbReference type="SAM" id="Phobius"/>
    </source>
</evidence>
<comment type="similarity">
    <text evidence="1">Belongs to the universal stress protein A family.</text>
</comment>
<accession>A0A2X4WXE7</accession>
<evidence type="ECO:0000256" key="1">
    <source>
        <dbReference type="ARBA" id="ARBA00008791"/>
    </source>
</evidence>
<evidence type="ECO:0000259" key="4">
    <source>
        <dbReference type="Pfam" id="PF00582"/>
    </source>
</evidence>
<dbReference type="CDD" id="cd23659">
    <property type="entry name" value="USP_At3g01520-like"/>
    <property type="match status" value="1"/>
</dbReference>
<feature type="domain" description="UspA" evidence="4">
    <location>
        <begin position="78"/>
        <end position="202"/>
    </location>
</feature>
<feature type="transmembrane region" description="Helical" evidence="3">
    <location>
        <begin position="32"/>
        <end position="49"/>
    </location>
</feature>
<dbReference type="EMBL" id="LS483468">
    <property type="protein sequence ID" value="SQI28794.1"/>
    <property type="molecule type" value="Genomic_DNA"/>
</dbReference>
<dbReference type="Pfam" id="PF00582">
    <property type="entry name" value="Usp"/>
    <property type="match status" value="1"/>
</dbReference>
<evidence type="ECO:0000313" key="5">
    <source>
        <dbReference type="EMBL" id="SQI28794.1"/>
    </source>
</evidence>
<keyword evidence="6" id="KW-1185">Reference proteome</keyword>
<keyword evidence="3" id="KW-0812">Transmembrane</keyword>
<protein>
    <submittedName>
        <fullName evidence="5">Universal stress protein family</fullName>
    </submittedName>
</protein>
<keyword evidence="3" id="KW-0472">Membrane</keyword>
<name>A0A2X4WXE7_9NOCA</name>
<evidence type="ECO:0000313" key="6">
    <source>
        <dbReference type="Proteomes" id="UP000249091"/>
    </source>
</evidence>
<dbReference type="InterPro" id="IPR006016">
    <property type="entry name" value="UspA"/>
</dbReference>
<gene>
    <name evidence="5" type="ORF">NCTC10994_00547</name>
</gene>
<organism evidence="5 6">
    <name type="scientific">Rhodococcus coprophilus</name>
    <dbReference type="NCBI Taxonomy" id="38310"/>
    <lineage>
        <taxon>Bacteria</taxon>
        <taxon>Bacillati</taxon>
        <taxon>Actinomycetota</taxon>
        <taxon>Actinomycetes</taxon>
        <taxon>Mycobacteriales</taxon>
        <taxon>Nocardiaceae</taxon>
        <taxon>Rhodococcus</taxon>
    </lineage>
</organism>
<dbReference type="SUPFAM" id="SSF52402">
    <property type="entry name" value="Adenine nucleotide alpha hydrolases-like"/>
    <property type="match status" value="1"/>
</dbReference>
<dbReference type="AlphaFoldDB" id="A0A2X4WXE7"/>
<keyword evidence="3" id="KW-1133">Transmembrane helix</keyword>
<dbReference type="InterPro" id="IPR014729">
    <property type="entry name" value="Rossmann-like_a/b/a_fold"/>
</dbReference>
<reference evidence="5 6" key="1">
    <citation type="submission" date="2018-06" db="EMBL/GenBank/DDBJ databases">
        <authorList>
            <consortium name="Pathogen Informatics"/>
            <person name="Doyle S."/>
        </authorList>
    </citation>
    <scope>NUCLEOTIDE SEQUENCE [LARGE SCALE GENOMIC DNA]</scope>
    <source>
        <strain evidence="5 6">NCTC10994</strain>
    </source>
</reference>
<proteinExistence type="inferred from homology"/>
<dbReference type="InterPro" id="IPR006015">
    <property type="entry name" value="Universal_stress_UspA"/>
</dbReference>
<sequence>MNWTVIAVFVVVWVLVGLLTGLWMARRGHDGRWTIIAVVLGPLFVPIAYERVERTPRPVEVTPVDSWGADPANRSGLRVMVGYDGSVEAEHALASALKLFGRGGGVLELVAVVSYDDASGADSTMVDRAKHRLNEAASGAGAVPTGYAVLAGPPGQCLRWYAENHRADVLVVGKRGRGMTTRMLGSVAEYLTAHCPVPVLVVDPTVPPEPTDSAEPTVALRVSSDRAEKGPESN</sequence>
<feature type="compositionally biased region" description="Basic and acidic residues" evidence="2">
    <location>
        <begin position="223"/>
        <end position="234"/>
    </location>
</feature>
<evidence type="ECO:0000256" key="2">
    <source>
        <dbReference type="SAM" id="MobiDB-lite"/>
    </source>
</evidence>
<dbReference type="PANTHER" id="PTHR31964:SF113">
    <property type="entry name" value="USPA DOMAIN-CONTAINING PROTEIN"/>
    <property type="match status" value="1"/>
</dbReference>
<dbReference type="Proteomes" id="UP000249091">
    <property type="component" value="Chromosome 1"/>
</dbReference>
<dbReference type="KEGG" id="rcr:NCTC10994_00547"/>
<dbReference type="PANTHER" id="PTHR31964">
    <property type="entry name" value="ADENINE NUCLEOTIDE ALPHA HYDROLASES-LIKE SUPERFAMILY PROTEIN"/>
    <property type="match status" value="1"/>
</dbReference>
<dbReference type="RefSeq" id="WP_072698814.1">
    <property type="nucleotide sequence ID" value="NZ_JAFBBL010000001.1"/>
</dbReference>
<feature type="transmembrane region" description="Helical" evidence="3">
    <location>
        <begin position="6"/>
        <end position="25"/>
    </location>
</feature>
<dbReference type="Gene3D" id="3.40.50.620">
    <property type="entry name" value="HUPs"/>
    <property type="match status" value="1"/>
</dbReference>